<dbReference type="HAMAP" id="MF_02070">
    <property type="entry name" value="TagA_TarA"/>
    <property type="match status" value="1"/>
</dbReference>
<evidence type="ECO:0000313" key="6">
    <source>
        <dbReference type="EMBL" id="SEO30116.1"/>
    </source>
</evidence>
<proteinExistence type="inferred from homology"/>
<dbReference type="STRING" id="112903.SAMN04490178_101135"/>
<dbReference type="InterPro" id="IPR004629">
    <property type="entry name" value="WecG_TagA_CpsF"/>
</dbReference>
<name>A0A1H8NKM7_9FIRM</name>
<dbReference type="GO" id="GO:0019350">
    <property type="term" value="P:teichoic acid biosynthetic process"/>
    <property type="evidence" value="ECO:0007669"/>
    <property type="project" value="UniProtKB-UniRule"/>
</dbReference>
<comment type="catalytic activity">
    <reaction evidence="5">
        <text>UDP-N-acetyl-alpha-D-mannosamine + N-acetyl-alpha-D-glucosaminyl-di-trans,octa-cis-undecaprenyl diphosphate = N-acetyl-beta-D-mannosaminyl-(1-&gt;4)-N-acetyl-alpha-D-glucosaminyl di-trans,octa-cis-undecaprenyl diphosphate + UDP + H(+)</text>
        <dbReference type="Rhea" id="RHEA:16053"/>
        <dbReference type="ChEBI" id="CHEBI:15378"/>
        <dbReference type="ChEBI" id="CHEBI:58223"/>
        <dbReference type="ChEBI" id="CHEBI:62959"/>
        <dbReference type="ChEBI" id="CHEBI:68623"/>
        <dbReference type="ChEBI" id="CHEBI:132210"/>
        <dbReference type="EC" id="2.4.1.187"/>
    </reaction>
</comment>
<organism evidence="6 7">
    <name type="scientific">Propionispora vibrioides</name>
    <dbReference type="NCBI Taxonomy" id="112903"/>
    <lineage>
        <taxon>Bacteria</taxon>
        <taxon>Bacillati</taxon>
        <taxon>Bacillota</taxon>
        <taxon>Negativicutes</taxon>
        <taxon>Selenomonadales</taxon>
        <taxon>Sporomusaceae</taxon>
        <taxon>Propionispora</taxon>
    </lineage>
</organism>
<comment type="similarity">
    <text evidence="5">Belongs to the glycosyltransferase 26 family. TagA/TarA subfamily.</text>
</comment>
<evidence type="ECO:0000256" key="5">
    <source>
        <dbReference type="HAMAP-Rule" id="MF_02070"/>
    </source>
</evidence>
<dbReference type="PANTHER" id="PTHR34136">
    <property type="match status" value="1"/>
</dbReference>
<dbReference type="UniPathway" id="UPA00632"/>
<keyword evidence="1 5" id="KW-0328">Glycosyltransferase</keyword>
<comment type="pathway">
    <text evidence="5">Cell wall biogenesis; teichoic acid biosynthesis.</text>
</comment>
<dbReference type="AlphaFoldDB" id="A0A1H8NKM7"/>
<sequence length="242" mass="26583">MHMKISVLDIMIDCVTMQEAVDTIQRFIDSGKPHLIATANAEMVMFSQQDRELADILNHADLVVPDGAGVVWAARYQGAPMPERVAGYDLAQRLLALSAQRGYRVFMFGGAPGVAEEAKSAAERNYPGLQIAGTRSGFFSSEDEAAIINEIRGAEPAILLAALGVPKQEKWLQANLTALNVPICMGVGGTFDVMAGNVRRAPVWMQRANLEWLFRLLNQPSRAIRMLALPRFVLKVMGHKKH</sequence>
<dbReference type="NCBIfam" id="TIGR00696">
    <property type="entry name" value="wecG_tagA_cpsF"/>
    <property type="match status" value="1"/>
</dbReference>
<keyword evidence="7" id="KW-1185">Reference proteome</keyword>
<reference evidence="6 7" key="1">
    <citation type="submission" date="2016-10" db="EMBL/GenBank/DDBJ databases">
        <authorList>
            <person name="de Groot N.N."/>
        </authorList>
    </citation>
    <scope>NUCLEOTIDE SEQUENCE [LARGE SCALE GENOMIC DNA]</scope>
    <source>
        <strain evidence="6 7">DSM 13305</strain>
    </source>
</reference>
<dbReference type="GO" id="GO:0047244">
    <property type="term" value="F:N-acetylglucosaminyldiphosphoundecaprenol N-acetyl-beta-D-mannosaminyltransferase activity"/>
    <property type="evidence" value="ECO:0007669"/>
    <property type="project" value="UniProtKB-UniRule"/>
</dbReference>
<keyword evidence="4 5" id="KW-0961">Cell wall biogenesis/degradation</keyword>
<dbReference type="EC" id="2.4.1.187" evidence="5"/>
<dbReference type="PANTHER" id="PTHR34136:SF1">
    <property type="entry name" value="UDP-N-ACETYL-D-MANNOSAMINURONIC ACID TRANSFERASE"/>
    <property type="match status" value="1"/>
</dbReference>
<dbReference type="CDD" id="cd06533">
    <property type="entry name" value="Glyco_transf_WecG_TagA"/>
    <property type="match status" value="1"/>
</dbReference>
<evidence type="ECO:0000256" key="4">
    <source>
        <dbReference type="ARBA" id="ARBA00023316"/>
    </source>
</evidence>
<keyword evidence="3 5" id="KW-0777">Teichoic acid biosynthesis</keyword>
<evidence type="ECO:0000256" key="2">
    <source>
        <dbReference type="ARBA" id="ARBA00022679"/>
    </source>
</evidence>
<dbReference type="InterPro" id="IPR034714">
    <property type="entry name" value="TagA_TarA"/>
</dbReference>
<evidence type="ECO:0000313" key="7">
    <source>
        <dbReference type="Proteomes" id="UP000198847"/>
    </source>
</evidence>
<evidence type="ECO:0000256" key="3">
    <source>
        <dbReference type="ARBA" id="ARBA00022944"/>
    </source>
</evidence>
<gene>
    <name evidence="6" type="ORF">SAMN04490178_101135</name>
</gene>
<dbReference type="EMBL" id="FODY01000001">
    <property type="protein sequence ID" value="SEO30116.1"/>
    <property type="molecule type" value="Genomic_DNA"/>
</dbReference>
<dbReference type="Pfam" id="PF03808">
    <property type="entry name" value="Glyco_tran_WecG"/>
    <property type="match status" value="1"/>
</dbReference>
<comment type="function">
    <text evidence="5">Catalyzes the conversion of GlcNAc-PP-undecaprenol into ManNAc-GlcNAc-PP-undecaprenol, the first committed lipid intermediate in the de novo synthesis of teichoic acid.</text>
</comment>
<protein>
    <recommendedName>
        <fullName evidence="5">N-acetylglucosaminyldiphosphoundecaprenol N-acetyl-beta-D-mannosaminyltransferase</fullName>
        <ecNumber evidence="5">2.4.1.187</ecNumber>
    </recommendedName>
    <alternativeName>
        <fullName evidence="5">N-acetylmannosaminyltransferase</fullName>
    </alternativeName>
    <alternativeName>
        <fullName evidence="5">UDP-N-acetylmannosamine transferase</fullName>
    </alternativeName>
    <alternativeName>
        <fullName evidence="5">UDP-N-acetylmannosamine:N-acetylglucosaminyl pyrophosphorylundecaprenol N-acetylmannosaminyltransferase</fullName>
    </alternativeName>
</protein>
<dbReference type="Proteomes" id="UP000198847">
    <property type="component" value="Unassembled WGS sequence"/>
</dbReference>
<dbReference type="RefSeq" id="WP_245732165.1">
    <property type="nucleotide sequence ID" value="NZ_FODY01000001.1"/>
</dbReference>
<dbReference type="GO" id="GO:0071555">
    <property type="term" value="P:cell wall organization"/>
    <property type="evidence" value="ECO:0007669"/>
    <property type="project" value="UniProtKB-KW"/>
</dbReference>
<evidence type="ECO:0000256" key="1">
    <source>
        <dbReference type="ARBA" id="ARBA00022676"/>
    </source>
</evidence>
<accession>A0A1H8NKM7</accession>
<keyword evidence="2 5" id="KW-0808">Transferase</keyword>